<evidence type="ECO:0000256" key="1">
    <source>
        <dbReference type="SAM" id="Phobius"/>
    </source>
</evidence>
<dbReference type="Proteomes" id="UP001240236">
    <property type="component" value="Unassembled WGS sequence"/>
</dbReference>
<comment type="caution">
    <text evidence="3">The sequence shown here is derived from an EMBL/GenBank/DDBJ whole genome shotgun (WGS) entry which is preliminary data.</text>
</comment>
<sequence length="144" mass="15223">MRSIRDRARPVRARERLRSQRGASPIELAILMPVILFMLFGAIQIAAVYMARATALSAAQTAVGTQRLYDADEGSGRTRALAFIQTAGDWLTKPTVTVVVDDVNGVVSCDVTGNALTVVPGWTITVTQSASGPIERVTAPGGAP</sequence>
<keyword evidence="1" id="KW-1133">Transmembrane helix</keyword>
<feature type="transmembrane region" description="Helical" evidence="1">
    <location>
        <begin position="28"/>
        <end position="51"/>
    </location>
</feature>
<dbReference type="AlphaFoldDB" id="A0AAE3VZJ8"/>
<dbReference type="Pfam" id="PF07811">
    <property type="entry name" value="TadE"/>
    <property type="match status" value="1"/>
</dbReference>
<evidence type="ECO:0000313" key="3">
    <source>
        <dbReference type="EMBL" id="MDQ0366507.1"/>
    </source>
</evidence>
<evidence type="ECO:0000259" key="2">
    <source>
        <dbReference type="Pfam" id="PF07811"/>
    </source>
</evidence>
<keyword evidence="1" id="KW-0472">Membrane</keyword>
<dbReference type="EMBL" id="JAUSUZ010000001">
    <property type="protein sequence ID" value="MDQ0366507.1"/>
    <property type="molecule type" value="Genomic_DNA"/>
</dbReference>
<gene>
    <name evidence="3" type="ORF">J2S42_003176</name>
</gene>
<name>A0AAE3VZJ8_9ACTN</name>
<protein>
    <submittedName>
        <fullName evidence="3">Flp pilus assembly protein TadG</fullName>
    </submittedName>
</protein>
<evidence type="ECO:0000313" key="4">
    <source>
        <dbReference type="Proteomes" id="UP001240236"/>
    </source>
</evidence>
<reference evidence="3 4" key="1">
    <citation type="submission" date="2023-07" db="EMBL/GenBank/DDBJ databases">
        <title>Sequencing the genomes of 1000 actinobacteria strains.</title>
        <authorList>
            <person name="Klenk H.-P."/>
        </authorList>
    </citation>
    <scope>NUCLEOTIDE SEQUENCE [LARGE SCALE GENOMIC DNA]</scope>
    <source>
        <strain evidence="3 4">DSM 44709</strain>
    </source>
</reference>
<proteinExistence type="predicted"/>
<organism evidence="3 4">
    <name type="scientific">Catenuloplanes indicus</name>
    <dbReference type="NCBI Taxonomy" id="137267"/>
    <lineage>
        <taxon>Bacteria</taxon>
        <taxon>Bacillati</taxon>
        <taxon>Actinomycetota</taxon>
        <taxon>Actinomycetes</taxon>
        <taxon>Micromonosporales</taxon>
        <taxon>Micromonosporaceae</taxon>
        <taxon>Catenuloplanes</taxon>
    </lineage>
</organism>
<accession>A0AAE3VZJ8</accession>
<feature type="domain" description="TadE-like" evidence="2">
    <location>
        <begin position="22"/>
        <end position="62"/>
    </location>
</feature>
<dbReference type="InterPro" id="IPR012495">
    <property type="entry name" value="TadE-like_dom"/>
</dbReference>
<keyword evidence="4" id="KW-1185">Reference proteome</keyword>
<keyword evidence="1" id="KW-0812">Transmembrane</keyword>
<dbReference type="RefSeq" id="WP_307239887.1">
    <property type="nucleotide sequence ID" value="NZ_JAUSUZ010000001.1"/>
</dbReference>